<dbReference type="InterPro" id="IPR001128">
    <property type="entry name" value="Cyt_P450"/>
</dbReference>
<dbReference type="EMBL" id="PDCK01000043">
    <property type="protein sequence ID" value="PRQ33881.1"/>
    <property type="molecule type" value="Genomic_DNA"/>
</dbReference>
<dbReference type="Proteomes" id="UP000238479">
    <property type="component" value="Chromosome 5"/>
</dbReference>
<dbReference type="OMA" id="SIRDQEC"/>
<dbReference type="SUPFAM" id="SSF48264">
    <property type="entry name" value="Cytochrome P450"/>
    <property type="match status" value="1"/>
</dbReference>
<feature type="binding site" description="axial binding residue" evidence="10">
    <location>
        <position position="453"/>
    </location>
    <ligand>
        <name>heme</name>
        <dbReference type="ChEBI" id="CHEBI:30413"/>
    </ligand>
    <ligandPart>
        <name>Fe</name>
        <dbReference type="ChEBI" id="CHEBI:18248"/>
    </ligandPart>
</feature>
<evidence type="ECO:0000256" key="7">
    <source>
        <dbReference type="ARBA" id="ARBA00023004"/>
    </source>
</evidence>
<dbReference type="STRING" id="74649.A0A2P6QI77"/>
<dbReference type="GO" id="GO:0005506">
    <property type="term" value="F:iron ion binding"/>
    <property type="evidence" value="ECO:0007669"/>
    <property type="project" value="InterPro"/>
</dbReference>
<evidence type="ECO:0000313" key="12">
    <source>
        <dbReference type="EMBL" id="PRQ33881.1"/>
    </source>
</evidence>
<dbReference type="PANTHER" id="PTHR47943:SF8">
    <property type="entry name" value="CYTOCHROME P450"/>
    <property type="match status" value="1"/>
</dbReference>
<evidence type="ECO:0000256" key="5">
    <source>
        <dbReference type="ARBA" id="ARBA00022723"/>
    </source>
</evidence>
<dbReference type="OrthoDB" id="1470350at2759"/>
<dbReference type="PROSITE" id="PS00086">
    <property type="entry name" value="CYTOCHROME_P450"/>
    <property type="match status" value="1"/>
</dbReference>
<organism evidence="12 13">
    <name type="scientific">Rosa chinensis</name>
    <name type="common">China rose</name>
    <dbReference type="NCBI Taxonomy" id="74649"/>
    <lineage>
        <taxon>Eukaryota</taxon>
        <taxon>Viridiplantae</taxon>
        <taxon>Streptophyta</taxon>
        <taxon>Embryophyta</taxon>
        <taxon>Tracheophyta</taxon>
        <taxon>Spermatophyta</taxon>
        <taxon>Magnoliopsida</taxon>
        <taxon>eudicotyledons</taxon>
        <taxon>Gunneridae</taxon>
        <taxon>Pentapetalae</taxon>
        <taxon>rosids</taxon>
        <taxon>fabids</taxon>
        <taxon>Rosales</taxon>
        <taxon>Rosaceae</taxon>
        <taxon>Rosoideae</taxon>
        <taxon>Rosoideae incertae sedis</taxon>
        <taxon>Rosa</taxon>
    </lineage>
</organism>
<reference evidence="12 13" key="1">
    <citation type="journal article" date="2018" name="Nat. Genet.">
        <title>The Rosa genome provides new insights in the design of modern roses.</title>
        <authorList>
            <person name="Bendahmane M."/>
        </authorList>
    </citation>
    <scope>NUCLEOTIDE SEQUENCE [LARGE SCALE GENOMIC DNA]</scope>
    <source>
        <strain evidence="13">cv. Old Blush</strain>
    </source>
</reference>
<comment type="cofactor">
    <cofactor evidence="1 10">
        <name>heme</name>
        <dbReference type="ChEBI" id="CHEBI:30413"/>
    </cofactor>
</comment>
<evidence type="ECO:0000256" key="4">
    <source>
        <dbReference type="ARBA" id="ARBA00022617"/>
    </source>
</evidence>
<evidence type="ECO:0000256" key="10">
    <source>
        <dbReference type="PIRSR" id="PIRSR602401-1"/>
    </source>
</evidence>
<evidence type="ECO:0000256" key="2">
    <source>
        <dbReference type="ARBA" id="ARBA00004370"/>
    </source>
</evidence>
<keyword evidence="13" id="KW-1185">Reference proteome</keyword>
<evidence type="ECO:0000256" key="6">
    <source>
        <dbReference type="ARBA" id="ARBA00023002"/>
    </source>
</evidence>
<dbReference type="InterPro" id="IPR017972">
    <property type="entry name" value="Cyt_P450_CS"/>
</dbReference>
<dbReference type="InterPro" id="IPR002401">
    <property type="entry name" value="Cyt_P450_E_grp-I"/>
</dbReference>
<evidence type="ECO:0000256" key="11">
    <source>
        <dbReference type="RuleBase" id="RU000461"/>
    </source>
</evidence>
<comment type="caution">
    <text evidence="12">The sequence shown here is derived from an EMBL/GenBank/DDBJ whole genome shotgun (WGS) entry which is preliminary data.</text>
</comment>
<dbReference type="Gramene" id="PRQ33881">
    <property type="protein sequence ID" value="PRQ33881"/>
    <property type="gene ID" value="RchiOBHm_Chr5g0062591"/>
</dbReference>
<evidence type="ECO:0000256" key="1">
    <source>
        <dbReference type="ARBA" id="ARBA00001971"/>
    </source>
</evidence>
<dbReference type="GO" id="GO:0016705">
    <property type="term" value="F:oxidoreductase activity, acting on paired donors, with incorporation or reduction of molecular oxygen"/>
    <property type="evidence" value="ECO:0007669"/>
    <property type="project" value="InterPro"/>
</dbReference>
<dbReference type="InterPro" id="IPR036396">
    <property type="entry name" value="Cyt_P450_sf"/>
</dbReference>
<keyword evidence="4 10" id="KW-0349">Heme</keyword>
<evidence type="ECO:0000256" key="9">
    <source>
        <dbReference type="ARBA" id="ARBA00023136"/>
    </source>
</evidence>
<dbReference type="PANTHER" id="PTHR47943">
    <property type="entry name" value="CYTOCHROME P450 93A3-LIKE"/>
    <property type="match status" value="1"/>
</dbReference>
<keyword evidence="5 10" id="KW-0479">Metal-binding</keyword>
<dbReference type="AlphaFoldDB" id="A0A2P6QI77"/>
<evidence type="ECO:0000313" key="13">
    <source>
        <dbReference type="Proteomes" id="UP000238479"/>
    </source>
</evidence>
<evidence type="ECO:0000256" key="8">
    <source>
        <dbReference type="ARBA" id="ARBA00023033"/>
    </source>
</evidence>
<comment type="similarity">
    <text evidence="3 11">Belongs to the cytochrome P450 family.</text>
</comment>
<proteinExistence type="inferred from homology"/>
<dbReference type="Gene3D" id="1.10.630.10">
    <property type="entry name" value="Cytochrome P450"/>
    <property type="match status" value="1"/>
</dbReference>
<dbReference type="GO" id="GO:0004497">
    <property type="term" value="F:monooxygenase activity"/>
    <property type="evidence" value="ECO:0007669"/>
    <property type="project" value="UniProtKB-KW"/>
</dbReference>
<dbReference type="GO" id="GO:0020037">
    <property type="term" value="F:heme binding"/>
    <property type="evidence" value="ECO:0007669"/>
    <property type="project" value="InterPro"/>
</dbReference>
<evidence type="ECO:0000256" key="3">
    <source>
        <dbReference type="ARBA" id="ARBA00010617"/>
    </source>
</evidence>
<dbReference type="PRINTS" id="PR00385">
    <property type="entry name" value="P450"/>
</dbReference>
<name>A0A2P6QI77_ROSCH</name>
<keyword evidence="9" id="KW-0472">Membrane</keyword>
<protein>
    <submittedName>
        <fullName evidence="12">Putative licodione synthase</fullName>
        <ecNumber evidence="12">1.14.14.140</ecNumber>
    </submittedName>
</protein>
<keyword evidence="8 11" id="KW-0503">Monooxygenase</keyword>
<dbReference type="Pfam" id="PF00067">
    <property type="entry name" value="p450"/>
    <property type="match status" value="1"/>
</dbReference>
<comment type="subcellular location">
    <subcellularLocation>
        <location evidence="2">Membrane</location>
    </subcellularLocation>
</comment>
<dbReference type="GO" id="GO:0016020">
    <property type="term" value="C:membrane"/>
    <property type="evidence" value="ECO:0007669"/>
    <property type="project" value="UniProtKB-SubCell"/>
</dbReference>
<keyword evidence="7 10" id="KW-0408">Iron</keyword>
<accession>A0A2P6QI77</accession>
<gene>
    <name evidence="12" type="ORF">RchiOBHm_Chr5g0062591</name>
</gene>
<keyword evidence="6 11" id="KW-0560">Oxidoreductase</keyword>
<dbReference type="PRINTS" id="PR00463">
    <property type="entry name" value="EP450I"/>
</dbReference>
<sequence length="523" mass="59657">MALELVLLILFLVLAISIISRMLYHDHLPPSPLALPIIGHLHLLGPLIHRSLHNLSLRFGPLFSLRLGSVPCIVVTSPELAEEFLKTHELTFMSRPELTSIQTLTYNSSFIFKPAGAYWKFMRKLSMTELFNSHSADKFLSIRDQECMRLLRLLAKKAQSYEAVDLSEEIRRLCFGIIGQMIAGKSAMTVPAREAWLMVSEATAIAGEMNFCDFNWVWKKLNLDGYRNKMERLQRRVDERLEAFIVEREELRKKHKKIDGGGSQVGQREVDFLDVLLDLLDAESSEAAEVGFSRLHIKALLADFFSAGIEPIAILLEWALAEIINHPKMLEKARKEIDRVIRDGQLVRESDVPNLPYLQAVIKETLRLHPPLPLLMKICGKQCKIGKYFIPENAFLFVNLWAIGRDPTNWENPLEFWPERFLHLDGRDQTSTLIDFKGQHYQLIPFGSGRRICAGVNLTMKIVPRLLAAMIQCFDWKVGGSDCNKMNNNNVLDMNEEPGLTTRRANNLVCVPVARLNHNIIDP</sequence>
<dbReference type="EC" id="1.14.14.140" evidence="12"/>